<dbReference type="STRING" id="574376.BAMA_00950"/>
<comment type="subcellular location">
    <subcellularLocation>
        <location evidence="1">Cytoplasm</location>
    </subcellularLocation>
</comment>
<dbReference type="AlphaFoldDB" id="A0A073KGE2"/>
<evidence type="ECO:0000313" key="10">
    <source>
        <dbReference type="EMBL" id="KEK21368.1"/>
    </source>
</evidence>
<dbReference type="PANTHER" id="PTHR34382">
    <property type="entry name" value="PTS SYSTEM N,N'-DIACETYLCHITOBIOSE-SPECIFIC EIIA COMPONENT"/>
    <property type="match status" value="1"/>
</dbReference>
<dbReference type="GO" id="GO:0005737">
    <property type="term" value="C:cytoplasm"/>
    <property type="evidence" value="ECO:0007669"/>
    <property type="project" value="UniProtKB-SubCell"/>
</dbReference>
<evidence type="ECO:0000256" key="7">
    <source>
        <dbReference type="PIRSR" id="PIRSR000699-1"/>
    </source>
</evidence>
<evidence type="ECO:0000256" key="2">
    <source>
        <dbReference type="ARBA" id="ARBA00022448"/>
    </source>
</evidence>
<dbReference type="InterPro" id="IPR003188">
    <property type="entry name" value="PTS_IIA_lac/cel"/>
</dbReference>
<feature type="modified residue" description="Phosphohistidine; by HPr" evidence="9">
    <location>
        <position position="76"/>
    </location>
</feature>
<dbReference type="Pfam" id="PF02255">
    <property type="entry name" value="PTS_IIA"/>
    <property type="match status" value="1"/>
</dbReference>
<dbReference type="Gene3D" id="1.20.58.80">
    <property type="entry name" value="Phosphotransferase system, lactose/cellobiose-type IIA subunit"/>
    <property type="match status" value="1"/>
</dbReference>
<name>A0A073KGE2_9BACI</name>
<feature type="active site" description="Tele-phosphohistidine intermediate" evidence="7">
    <location>
        <position position="76"/>
    </location>
</feature>
<dbReference type="eggNOG" id="COG1447">
    <property type="taxonomic scope" value="Bacteria"/>
</dbReference>
<evidence type="ECO:0000256" key="5">
    <source>
        <dbReference type="ARBA" id="ARBA00022679"/>
    </source>
</evidence>
<keyword evidence="8" id="KW-0460">Magnesium</keyword>
<proteinExistence type="predicted"/>
<dbReference type="GO" id="GO:0016740">
    <property type="term" value="F:transferase activity"/>
    <property type="evidence" value="ECO:0007669"/>
    <property type="project" value="UniProtKB-KW"/>
</dbReference>
<keyword evidence="4" id="KW-0762">Sugar transport</keyword>
<keyword evidence="6" id="KW-0598">Phosphotransferase system</keyword>
<accession>A0A073KGE2</accession>
<organism evidence="10 11">
    <name type="scientific">Bacillus manliponensis</name>
    <dbReference type="NCBI Taxonomy" id="574376"/>
    <lineage>
        <taxon>Bacteria</taxon>
        <taxon>Bacillati</taxon>
        <taxon>Bacillota</taxon>
        <taxon>Bacilli</taxon>
        <taxon>Bacillales</taxon>
        <taxon>Bacillaceae</taxon>
        <taxon>Bacillus</taxon>
        <taxon>Bacillus cereus group</taxon>
    </lineage>
</organism>
<comment type="cofactor">
    <cofactor evidence="8">
        <name>Mg(2+)</name>
        <dbReference type="ChEBI" id="CHEBI:18420"/>
    </cofactor>
    <text evidence="8">Binds 1 Mg(2+) ion per trimer.</text>
</comment>
<keyword evidence="5" id="KW-0808">Transferase</keyword>
<dbReference type="EMBL" id="JOTN01000001">
    <property type="protein sequence ID" value="KEK21368.1"/>
    <property type="molecule type" value="Genomic_DNA"/>
</dbReference>
<dbReference type="PIRSF" id="PIRSF000699">
    <property type="entry name" value="PTS_IILac_III"/>
    <property type="match status" value="1"/>
</dbReference>
<dbReference type="OrthoDB" id="350602at2"/>
<feature type="binding site" evidence="8">
    <location>
        <position position="79"/>
    </location>
    <ligand>
        <name>Mg(2+)</name>
        <dbReference type="ChEBI" id="CHEBI:18420"/>
        <note>ligand shared between all trimeric partners</note>
    </ligand>
</feature>
<evidence type="ECO:0000256" key="1">
    <source>
        <dbReference type="ARBA" id="ARBA00004496"/>
    </source>
</evidence>
<keyword evidence="11" id="KW-1185">Reference proteome</keyword>
<evidence type="ECO:0000313" key="11">
    <source>
        <dbReference type="Proteomes" id="UP000027822"/>
    </source>
</evidence>
<evidence type="ECO:0000256" key="9">
    <source>
        <dbReference type="PROSITE-ProRule" id="PRU00418"/>
    </source>
</evidence>
<evidence type="ECO:0000256" key="4">
    <source>
        <dbReference type="ARBA" id="ARBA00022597"/>
    </source>
</evidence>
<dbReference type="GO" id="GO:0046872">
    <property type="term" value="F:metal ion binding"/>
    <property type="evidence" value="ECO:0007669"/>
    <property type="project" value="UniProtKB-KW"/>
</dbReference>
<reference evidence="10 11" key="1">
    <citation type="submission" date="2014-06" db="EMBL/GenBank/DDBJ databases">
        <title>Draft genome sequence of Bacillus manliponensis JCM 15802 (MCCC 1A00708).</title>
        <authorList>
            <person name="Lai Q."/>
            <person name="Liu Y."/>
            <person name="Shao Z."/>
        </authorList>
    </citation>
    <scope>NUCLEOTIDE SEQUENCE [LARGE SCALE GENOMIC DNA]</scope>
    <source>
        <strain evidence="10 11">JCM 15802</strain>
    </source>
</reference>
<dbReference type="FunFam" id="1.20.58.80:FF:000001">
    <property type="entry name" value="PTS system, lactose-specific IIa component"/>
    <property type="match status" value="1"/>
</dbReference>
<keyword evidence="8" id="KW-0479">Metal-binding</keyword>
<protein>
    <submittedName>
        <fullName evidence="10">PTS cellobiose transporter subunit IIA</fullName>
    </submittedName>
</protein>
<dbReference type="SUPFAM" id="SSF46973">
    <property type="entry name" value="Enzyme IIa from lactose specific PTS, IIa-lac"/>
    <property type="match status" value="1"/>
</dbReference>
<dbReference type="InterPro" id="IPR036542">
    <property type="entry name" value="PTS_IIA_lac/cel_sf"/>
</dbReference>
<sequence length="112" mass="12341">MTTAEQIPFQIILHSGNARSYAMEALQYAKQGKLAEAEEAMGKAKEAVNEAHHFQTELIQAEARGDKTEISILLIHAQDHLMNAITVKELASEFIDLYKTIGVKGAQEACVE</sequence>
<evidence type="ECO:0000256" key="3">
    <source>
        <dbReference type="ARBA" id="ARBA00022490"/>
    </source>
</evidence>
<dbReference type="PANTHER" id="PTHR34382:SF7">
    <property type="entry name" value="PTS SYSTEM N,N'-DIACETYLCHITOBIOSE-SPECIFIC EIIA COMPONENT"/>
    <property type="match status" value="1"/>
</dbReference>
<dbReference type="PROSITE" id="PS51095">
    <property type="entry name" value="PTS_EIIA_TYPE_3"/>
    <property type="match status" value="1"/>
</dbReference>
<dbReference type="CDD" id="cd00215">
    <property type="entry name" value="PTS_IIA_lac"/>
    <property type="match status" value="1"/>
</dbReference>
<dbReference type="RefSeq" id="WP_034635173.1">
    <property type="nucleotide sequence ID" value="NZ_CBCSJC010000002.1"/>
</dbReference>
<keyword evidence="3" id="KW-0963">Cytoplasm</keyword>
<evidence type="ECO:0000256" key="6">
    <source>
        <dbReference type="ARBA" id="ARBA00022683"/>
    </source>
</evidence>
<evidence type="ECO:0000256" key="8">
    <source>
        <dbReference type="PIRSR" id="PIRSR000699-2"/>
    </source>
</evidence>
<dbReference type="GO" id="GO:0009401">
    <property type="term" value="P:phosphoenolpyruvate-dependent sugar phosphotransferase system"/>
    <property type="evidence" value="ECO:0007669"/>
    <property type="project" value="UniProtKB-KW"/>
</dbReference>
<keyword evidence="2" id="KW-0813">Transport</keyword>
<comment type="caution">
    <text evidence="10">The sequence shown here is derived from an EMBL/GenBank/DDBJ whole genome shotgun (WGS) entry which is preliminary data.</text>
</comment>
<dbReference type="Proteomes" id="UP000027822">
    <property type="component" value="Unassembled WGS sequence"/>
</dbReference>
<gene>
    <name evidence="10" type="ORF">BAMA_00950</name>
</gene>